<dbReference type="Pfam" id="PF19040">
    <property type="entry name" value="SGNH"/>
    <property type="match status" value="1"/>
</dbReference>
<dbReference type="InterPro" id="IPR050879">
    <property type="entry name" value="Acyltransferase_3"/>
</dbReference>
<dbReference type="RefSeq" id="WP_058457888.1">
    <property type="nucleotide sequence ID" value="NZ_LNXU01000002.1"/>
</dbReference>
<sequence>MERSSHPPVHQHFKYRADIDGLRAIAVLSVVAFHAFPQWVKGGFVGVDIFFVISGFLISTIIFEGLEKNSFSFVDFYKKRIKRIFPALVFVLLFCLILGWFVLFPQEYKQLGKHVMGGAGFISNFLLWFETGYFDNAAETKPLLHLWSLGIEEQFYIIWPFLIWFVWKRKLNLFSVTVLIVLISFLLNVKRVSVDATAAFYSPQTRFWELLCGSLLAYITLYDIKLLSRVRKKTDVVLTKIIYQNGRESNGALLKNILSFSGLLIIICSFFTFSKATVFPGAWALIPVLGALLLVAGKNSWTNRVILSNRILVWFGLISYPLYLWHWPLLSFVKIMEGGFHHKIFQWVAVGLSIVLAWITYKLIERPIRHGFGQDRAKVVFLVSFMSIMASFGFYIEKNNGLDFRIKNLNDLNSLNAIINLPLLPIEPAFGCALKIPEFKNFKFAGDGVCYLSKNQEPDIMFLGDSHIWHYQNALWKQFPSQSVLMLVSSSCLPFSSNYFLKGECRKKYDEILSFLETNKSIKTIVLGGYWAYLMTGGFEKEGSHWRMAKALDPERTKSFLENGRYFLSKALKGNKEIVFIKDIPSLNFNIKTCFKSRPLQLPHKGGINKECSMDRANFEQINSSYDNVVNQLLAEFPQVKIYDPRPLFCKGAKCTARGEVLPYYFNGDHLNYYGANIVIEDLKHKEHLDQKTDLAIIEPKKTKVQ</sequence>
<dbReference type="STRING" id="447.Lboz_0182"/>
<feature type="transmembrane region" description="Helical" evidence="1">
    <location>
        <begin position="344"/>
        <end position="364"/>
    </location>
</feature>
<gene>
    <name evidence="4" type="ORF">Lboz_0182</name>
</gene>
<comment type="caution">
    <text evidence="4">The sequence shown here is derived from an EMBL/GenBank/DDBJ whole genome shotgun (WGS) entry which is preliminary data.</text>
</comment>
<feature type="transmembrane region" description="Helical" evidence="1">
    <location>
        <begin position="253"/>
        <end position="272"/>
    </location>
</feature>
<keyword evidence="1" id="KW-0812">Transmembrane</keyword>
<protein>
    <submittedName>
        <fullName evidence="4">O-antigen acetylase</fullName>
    </submittedName>
</protein>
<dbReference type="PANTHER" id="PTHR23028">
    <property type="entry name" value="ACETYLTRANSFERASE"/>
    <property type="match status" value="1"/>
</dbReference>
<evidence type="ECO:0000313" key="5">
    <source>
        <dbReference type="Proteomes" id="UP000054695"/>
    </source>
</evidence>
<dbReference type="GO" id="GO:0016020">
    <property type="term" value="C:membrane"/>
    <property type="evidence" value="ECO:0007669"/>
    <property type="project" value="TreeGrafter"/>
</dbReference>
<dbReference type="Pfam" id="PF01757">
    <property type="entry name" value="Acyl_transf_3"/>
    <property type="match status" value="1"/>
</dbReference>
<dbReference type="EMBL" id="LNXU01000002">
    <property type="protein sequence ID" value="KTC77229.1"/>
    <property type="molecule type" value="Genomic_DNA"/>
</dbReference>
<dbReference type="PANTHER" id="PTHR23028:SF53">
    <property type="entry name" value="ACYL_TRANSF_3 DOMAIN-CONTAINING PROTEIN"/>
    <property type="match status" value="1"/>
</dbReference>
<keyword evidence="5" id="KW-1185">Reference proteome</keyword>
<evidence type="ECO:0000256" key="1">
    <source>
        <dbReference type="SAM" id="Phobius"/>
    </source>
</evidence>
<dbReference type="InterPro" id="IPR002656">
    <property type="entry name" value="Acyl_transf_3_dom"/>
</dbReference>
<feature type="transmembrane region" description="Helical" evidence="1">
    <location>
        <begin position="278"/>
        <end position="295"/>
    </location>
</feature>
<feature type="transmembrane region" description="Helical" evidence="1">
    <location>
        <begin position="376"/>
        <end position="396"/>
    </location>
</feature>
<dbReference type="PATRIC" id="fig|447.4.peg.195"/>
<dbReference type="InterPro" id="IPR043968">
    <property type="entry name" value="SGNH"/>
</dbReference>
<name>A0A0W0S286_LEGBO</name>
<dbReference type="GO" id="GO:0016747">
    <property type="term" value="F:acyltransferase activity, transferring groups other than amino-acyl groups"/>
    <property type="evidence" value="ECO:0007669"/>
    <property type="project" value="InterPro"/>
</dbReference>
<feature type="transmembrane region" description="Helical" evidence="1">
    <location>
        <begin position="307"/>
        <end position="324"/>
    </location>
</feature>
<dbReference type="GO" id="GO:0009103">
    <property type="term" value="P:lipopolysaccharide biosynthetic process"/>
    <property type="evidence" value="ECO:0007669"/>
    <property type="project" value="TreeGrafter"/>
</dbReference>
<evidence type="ECO:0000313" key="4">
    <source>
        <dbReference type="EMBL" id="KTC77229.1"/>
    </source>
</evidence>
<reference evidence="4 5" key="1">
    <citation type="submission" date="2015-11" db="EMBL/GenBank/DDBJ databases">
        <title>Genomic analysis of 38 Legionella species identifies large and diverse effector repertoires.</title>
        <authorList>
            <person name="Burstein D."/>
            <person name="Amaro F."/>
            <person name="Zusman T."/>
            <person name="Lifshitz Z."/>
            <person name="Cohen O."/>
            <person name="Gilbert J.A."/>
            <person name="Pupko T."/>
            <person name="Shuman H.A."/>
            <person name="Segal G."/>
        </authorList>
    </citation>
    <scope>NUCLEOTIDE SEQUENCE [LARGE SCALE GENOMIC DNA]</scope>
    <source>
        <strain evidence="4 5">WIGA</strain>
    </source>
</reference>
<feature type="transmembrane region" description="Helical" evidence="1">
    <location>
        <begin position="144"/>
        <end position="164"/>
    </location>
</feature>
<feature type="transmembrane region" description="Helical" evidence="1">
    <location>
        <begin position="21"/>
        <end position="37"/>
    </location>
</feature>
<feature type="transmembrane region" description="Helical" evidence="1">
    <location>
        <begin position="171"/>
        <end position="187"/>
    </location>
</feature>
<feature type="domain" description="Acyltransferase 3" evidence="2">
    <location>
        <begin position="17"/>
        <end position="361"/>
    </location>
</feature>
<feature type="transmembrane region" description="Helical" evidence="1">
    <location>
        <begin position="43"/>
        <end position="63"/>
    </location>
</feature>
<accession>A0A0W0S286</accession>
<proteinExistence type="predicted"/>
<organism evidence="4 5">
    <name type="scientific">Legionella bozemanae</name>
    <name type="common">Fluoribacter bozemanae</name>
    <dbReference type="NCBI Taxonomy" id="447"/>
    <lineage>
        <taxon>Bacteria</taxon>
        <taxon>Pseudomonadati</taxon>
        <taxon>Pseudomonadota</taxon>
        <taxon>Gammaproteobacteria</taxon>
        <taxon>Legionellales</taxon>
        <taxon>Legionellaceae</taxon>
        <taxon>Legionella</taxon>
    </lineage>
</organism>
<feature type="transmembrane region" description="Helical" evidence="1">
    <location>
        <begin position="207"/>
        <end position="224"/>
    </location>
</feature>
<evidence type="ECO:0000259" key="2">
    <source>
        <dbReference type="Pfam" id="PF01757"/>
    </source>
</evidence>
<dbReference type="AlphaFoldDB" id="A0A0W0S286"/>
<evidence type="ECO:0000259" key="3">
    <source>
        <dbReference type="Pfam" id="PF19040"/>
    </source>
</evidence>
<keyword evidence="1" id="KW-1133">Transmembrane helix</keyword>
<feature type="transmembrane region" description="Helical" evidence="1">
    <location>
        <begin position="84"/>
        <end position="103"/>
    </location>
</feature>
<keyword evidence="1" id="KW-0472">Membrane</keyword>
<feature type="domain" description="SGNH" evidence="3">
    <location>
        <begin position="445"/>
        <end position="681"/>
    </location>
</feature>
<dbReference type="Proteomes" id="UP000054695">
    <property type="component" value="Unassembled WGS sequence"/>
</dbReference>